<keyword evidence="4" id="KW-1185">Reference proteome</keyword>
<dbReference type="GO" id="GO:0043565">
    <property type="term" value="F:sequence-specific DNA binding"/>
    <property type="evidence" value="ECO:0007669"/>
    <property type="project" value="InterPro"/>
</dbReference>
<dbReference type="Gene3D" id="1.10.10.60">
    <property type="entry name" value="Homeodomain-like"/>
    <property type="match status" value="1"/>
</dbReference>
<gene>
    <name evidence="3" type="ORF">SAMN05192553_102947</name>
</gene>
<dbReference type="EMBL" id="FNZH01000002">
    <property type="protein sequence ID" value="SEJ21195.1"/>
    <property type="molecule type" value="Genomic_DNA"/>
</dbReference>
<dbReference type="GO" id="GO:0003700">
    <property type="term" value="F:DNA-binding transcription factor activity"/>
    <property type="evidence" value="ECO:0007669"/>
    <property type="project" value="InterPro"/>
</dbReference>
<evidence type="ECO:0000313" key="3">
    <source>
        <dbReference type="EMBL" id="SEJ21195.1"/>
    </source>
</evidence>
<dbReference type="AlphaFoldDB" id="A0A1H6X9E1"/>
<dbReference type="RefSeq" id="WP_092172633.1">
    <property type="nucleotide sequence ID" value="NZ_FNZH01000002.1"/>
</dbReference>
<reference evidence="4" key="1">
    <citation type="submission" date="2016-10" db="EMBL/GenBank/DDBJ databases">
        <authorList>
            <person name="Varghese N."/>
            <person name="Submissions S."/>
        </authorList>
    </citation>
    <scope>NUCLEOTIDE SEQUENCE [LARGE SCALE GENOMIC DNA]</scope>
    <source>
        <strain evidence="4">IBRC-M 10761</strain>
    </source>
</reference>
<accession>A0A1H6X9E1</accession>
<sequence>MRFLFTSWLLLVVSIWNVWGQDTVFVQKHWFDQPVKNIFLAENELHVKAGNDLFVLKNGKWERFNLKFEKNFVFYSNGFYQSEFLPDQFKESTESMAHLIPQKSLINCTMARKENQLFVAVGGSLFEYEIRPFFSIEYPNASIRHVYLDEEIKAVSTYSGIFINDTLRRNFPAYSNGHFVKINDQYYLCTDDLYQVTAVDSVKLIKSGQNIFAGHSRKLVEWNEKVYSLNTNSINELREDYSLYPIHKGFNFSDLEVFDSLLVFSTYEGKLFTYNGTEVKSLASVNSRIREIFIGDNWIYIAADNGVFKIRPDNSLELIRVSDLSNCVDIEQDRFKNLWIATENGLVILPKSSHKPVPLVSDVEFNRYAMTLYEDKIYAGSINGLYKIDIYTIERGFLPVYFQTVSDQNALFLKQSILVAFLIGFPAIFIIFWFYKRNIKNSKIEIPAKPKSNTLVLEQVKSDIIAHKLISVDALALHYDTNTVQLNRQFKRFGTTPGKYLKKVKISWANRLLKDGVALDEVARRVGYSPKLLKQEFDQKS</sequence>
<name>A0A1H6X9E1_9BACT</name>
<dbReference type="PROSITE" id="PS01124">
    <property type="entry name" value="HTH_ARAC_FAMILY_2"/>
    <property type="match status" value="1"/>
</dbReference>
<dbReference type="InterPro" id="IPR015943">
    <property type="entry name" value="WD40/YVTN_repeat-like_dom_sf"/>
</dbReference>
<keyword evidence="1" id="KW-0812">Transmembrane</keyword>
<evidence type="ECO:0000256" key="1">
    <source>
        <dbReference type="SAM" id="Phobius"/>
    </source>
</evidence>
<organism evidence="3 4">
    <name type="scientific">Cyclobacterium xiamenense</name>
    <dbReference type="NCBI Taxonomy" id="1297121"/>
    <lineage>
        <taxon>Bacteria</taxon>
        <taxon>Pseudomonadati</taxon>
        <taxon>Bacteroidota</taxon>
        <taxon>Cytophagia</taxon>
        <taxon>Cytophagales</taxon>
        <taxon>Cyclobacteriaceae</taxon>
        <taxon>Cyclobacterium</taxon>
    </lineage>
</organism>
<proteinExistence type="predicted"/>
<dbReference type="InterPro" id="IPR018060">
    <property type="entry name" value="HTH_AraC"/>
</dbReference>
<dbReference type="SMART" id="SM00342">
    <property type="entry name" value="HTH_ARAC"/>
    <property type="match status" value="1"/>
</dbReference>
<dbReference type="Proteomes" id="UP000199403">
    <property type="component" value="Unassembled WGS sequence"/>
</dbReference>
<feature type="transmembrane region" description="Helical" evidence="1">
    <location>
        <begin position="417"/>
        <end position="435"/>
    </location>
</feature>
<dbReference type="SUPFAM" id="SSF63825">
    <property type="entry name" value="YWTD domain"/>
    <property type="match status" value="1"/>
</dbReference>
<feature type="domain" description="HTH araC/xylS-type" evidence="2">
    <location>
        <begin position="454"/>
        <end position="541"/>
    </location>
</feature>
<dbReference type="OrthoDB" id="816021at2"/>
<evidence type="ECO:0000259" key="2">
    <source>
        <dbReference type="PROSITE" id="PS01124"/>
    </source>
</evidence>
<keyword evidence="1" id="KW-0472">Membrane</keyword>
<evidence type="ECO:0000313" key="4">
    <source>
        <dbReference type="Proteomes" id="UP000199403"/>
    </source>
</evidence>
<keyword evidence="1" id="KW-1133">Transmembrane helix</keyword>
<dbReference type="Gene3D" id="2.130.10.10">
    <property type="entry name" value="YVTN repeat-like/Quinoprotein amine dehydrogenase"/>
    <property type="match status" value="1"/>
</dbReference>
<protein>
    <recommendedName>
        <fullName evidence="2">HTH araC/xylS-type domain-containing protein</fullName>
    </recommendedName>
</protein>